<evidence type="ECO:0000313" key="2">
    <source>
        <dbReference type="EMBL" id="ASJ52099.1"/>
    </source>
</evidence>
<dbReference type="Pfam" id="PF08242">
    <property type="entry name" value="Methyltransf_12"/>
    <property type="match status" value="1"/>
</dbReference>
<keyword evidence="2" id="KW-0489">Methyltransferase</keyword>
<accession>A0A220MB19</accession>
<dbReference type="SUPFAM" id="SSF53335">
    <property type="entry name" value="S-adenosyl-L-methionine-dependent methyltransferases"/>
    <property type="match status" value="1"/>
</dbReference>
<dbReference type="InterPro" id="IPR029063">
    <property type="entry name" value="SAM-dependent_MTases_sf"/>
</dbReference>
<dbReference type="CDD" id="cd02440">
    <property type="entry name" value="AdoMet_MTases"/>
    <property type="match status" value="1"/>
</dbReference>
<sequence>MQDFLVFLRRFIAEPGRVGSIIPSSRFLCEQMLKSVDWASTDVILELGPGTGAFTQTIYKRLRPGTQYVLVERDSQFRSMLQSRFPDLPIREEATRLRSYLEEQDLAGADVIISGLPFANFPQELRAAILDEVQSVLKPGGLFITFQYSLQLQAELQDRFSWVKIDFTLLNIPPAFIYTCRNGQSENDQHGA</sequence>
<dbReference type="AlphaFoldDB" id="A0A220MB19"/>
<reference evidence="2 3" key="1">
    <citation type="submission" date="2016-11" db="EMBL/GenBank/DDBJ databases">
        <authorList>
            <person name="Jaros S."/>
            <person name="Januszkiewicz K."/>
            <person name="Wedrychowicz H."/>
        </authorList>
    </citation>
    <scope>NUCLEOTIDE SEQUENCE [LARGE SCALE GENOMIC DNA]</scope>
    <source>
        <strain evidence="2 3">NF2</strain>
    </source>
</reference>
<gene>
    <name evidence="2" type="ORF">BP422_00155</name>
</gene>
<dbReference type="EMBL" id="CP018145">
    <property type="protein sequence ID" value="ASJ52099.1"/>
    <property type="molecule type" value="Genomic_DNA"/>
</dbReference>
<dbReference type="GO" id="GO:0032259">
    <property type="term" value="P:methylation"/>
    <property type="evidence" value="ECO:0007669"/>
    <property type="project" value="UniProtKB-KW"/>
</dbReference>
<evidence type="ECO:0000259" key="1">
    <source>
        <dbReference type="Pfam" id="PF08242"/>
    </source>
</evidence>
<dbReference type="Proteomes" id="UP000197781">
    <property type="component" value="Chromosome"/>
</dbReference>
<organism evidence="2 3">
    <name type="scientific">Brevibacillus formosus</name>
    <dbReference type="NCBI Taxonomy" id="54913"/>
    <lineage>
        <taxon>Bacteria</taxon>
        <taxon>Bacillati</taxon>
        <taxon>Bacillota</taxon>
        <taxon>Bacilli</taxon>
        <taxon>Bacillales</taxon>
        <taxon>Paenibacillaceae</taxon>
        <taxon>Brevibacillus</taxon>
    </lineage>
</organism>
<name>A0A220MB19_9BACL</name>
<evidence type="ECO:0000313" key="3">
    <source>
        <dbReference type="Proteomes" id="UP000197781"/>
    </source>
</evidence>
<feature type="domain" description="Methyltransferase type 12" evidence="1">
    <location>
        <begin position="45"/>
        <end position="143"/>
    </location>
</feature>
<protein>
    <submittedName>
        <fullName evidence="2">Phospholipid methyltransferase</fullName>
    </submittedName>
</protein>
<dbReference type="InterPro" id="IPR013217">
    <property type="entry name" value="Methyltransf_12"/>
</dbReference>
<dbReference type="Gene3D" id="3.40.50.150">
    <property type="entry name" value="Vaccinia Virus protein VP39"/>
    <property type="match status" value="1"/>
</dbReference>
<dbReference type="RefSeq" id="WP_088906040.1">
    <property type="nucleotide sequence ID" value="NZ_CP018145.1"/>
</dbReference>
<dbReference type="KEGG" id="bfm:BP422_00155"/>
<keyword evidence="2" id="KW-0808">Transferase</keyword>
<proteinExistence type="predicted"/>
<dbReference type="GO" id="GO:0008168">
    <property type="term" value="F:methyltransferase activity"/>
    <property type="evidence" value="ECO:0007669"/>
    <property type="project" value="UniProtKB-KW"/>
</dbReference>